<keyword evidence="12 15" id="KW-0503">Monooxygenase</keyword>
<gene>
    <name evidence="16" type="ORF">LSINAPIS_LOCUS14631</name>
</gene>
<evidence type="ECO:0000256" key="2">
    <source>
        <dbReference type="ARBA" id="ARBA00003690"/>
    </source>
</evidence>
<proteinExistence type="inferred from homology"/>
<reference evidence="16 17" key="1">
    <citation type="submission" date="2017-07" db="EMBL/GenBank/DDBJ databases">
        <authorList>
            <person name="Talla V."/>
            <person name="Backstrom N."/>
        </authorList>
    </citation>
    <scope>NUCLEOTIDE SEQUENCE [LARGE SCALE GENOMIC DNA]</scope>
</reference>
<evidence type="ECO:0000256" key="13">
    <source>
        <dbReference type="ARBA" id="ARBA00023136"/>
    </source>
</evidence>
<comment type="cofactor">
    <cofactor evidence="1 14">
        <name>heme</name>
        <dbReference type="ChEBI" id="CHEBI:30413"/>
    </cofactor>
</comment>
<dbReference type="InterPro" id="IPR002401">
    <property type="entry name" value="Cyt_P450_E_grp-I"/>
</dbReference>
<evidence type="ECO:0000256" key="15">
    <source>
        <dbReference type="RuleBase" id="RU000461"/>
    </source>
</evidence>
<keyword evidence="10 15" id="KW-0560">Oxidoreductase</keyword>
<dbReference type="FunFam" id="1.10.630.10:FF:000238">
    <property type="entry name" value="Cytochrome P450 2A6"/>
    <property type="match status" value="1"/>
</dbReference>
<evidence type="ECO:0000256" key="7">
    <source>
        <dbReference type="ARBA" id="ARBA00022723"/>
    </source>
</evidence>
<dbReference type="GO" id="GO:0006805">
    <property type="term" value="P:xenobiotic metabolic process"/>
    <property type="evidence" value="ECO:0007669"/>
    <property type="project" value="TreeGrafter"/>
</dbReference>
<accession>A0A5E4R6N8</accession>
<dbReference type="GO" id="GO:0005506">
    <property type="term" value="F:iron ion binding"/>
    <property type="evidence" value="ECO:0007669"/>
    <property type="project" value="InterPro"/>
</dbReference>
<organism evidence="16 17">
    <name type="scientific">Leptidea sinapis</name>
    <dbReference type="NCBI Taxonomy" id="189913"/>
    <lineage>
        <taxon>Eukaryota</taxon>
        <taxon>Metazoa</taxon>
        <taxon>Ecdysozoa</taxon>
        <taxon>Arthropoda</taxon>
        <taxon>Hexapoda</taxon>
        <taxon>Insecta</taxon>
        <taxon>Pterygota</taxon>
        <taxon>Neoptera</taxon>
        <taxon>Endopterygota</taxon>
        <taxon>Lepidoptera</taxon>
        <taxon>Glossata</taxon>
        <taxon>Ditrysia</taxon>
        <taxon>Papilionoidea</taxon>
        <taxon>Pieridae</taxon>
        <taxon>Dismorphiinae</taxon>
        <taxon>Leptidea</taxon>
    </lineage>
</organism>
<evidence type="ECO:0008006" key="18">
    <source>
        <dbReference type="Google" id="ProtNLM"/>
    </source>
</evidence>
<keyword evidence="9" id="KW-0492">Microsome</keyword>
<evidence type="ECO:0000313" key="16">
    <source>
        <dbReference type="EMBL" id="VVD05000.1"/>
    </source>
</evidence>
<evidence type="ECO:0000256" key="8">
    <source>
        <dbReference type="ARBA" id="ARBA00022824"/>
    </source>
</evidence>
<dbReference type="PRINTS" id="PR00463">
    <property type="entry name" value="EP450I"/>
</dbReference>
<dbReference type="GO" id="GO:0005789">
    <property type="term" value="C:endoplasmic reticulum membrane"/>
    <property type="evidence" value="ECO:0007669"/>
    <property type="project" value="UniProtKB-SubCell"/>
</dbReference>
<evidence type="ECO:0000256" key="4">
    <source>
        <dbReference type="ARBA" id="ARBA00004406"/>
    </source>
</evidence>
<dbReference type="InterPro" id="IPR017972">
    <property type="entry name" value="Cyt_P450_CS"/>
</dbReference>
<dbReference type="OrthoDB" id="1103324at2759"/>
<dbReference type="PANTHER" id="PTHR24300">
    <property type="entry name" value="CYTOCHROME P450 508A4-RELATED"/>
    <property type="match status" value="1"/>
</dbReference>
<dbReference type="GO" id="GO:0020037">
    <property type="term" value="F:heme binding"/>
    <property type="evidence" value="ECO:0007669"/>
    <property type="project" value="InterPro"/>
</dbReference>
<evidence type="ECO:0000256" key="1">
    <source>
        <dbReference type="ARBA" id="ARBA00001971"/>
    </source>
</evidence>
<dbReference type="Gene3D" id="1.10.630.10">
    <property type="entry name" value="Cytochrome P450"/>
    <property type="match status" value="1"/>
</dbReference>
<comment type="subcellular location">
    <subcellularLocation>
        <location evidence="4">Endoplasmic reticulum membrane</location>
        <topology evidence="4">Peripheral membrane protein</topology>
    </subcellularLocation>
    <subcellularLocation>
        <location evidence="3">Microsome membrane</location>
        <topology evidence="3">Peripheral membrane protein</topology>
    </subcellularLocation>
</comment>
<keyword evidence="11 14" id="KW-0408">Iron</keyword>
<evidence type="ECO:0000256" key="12">
    <source>
        <dbReference type="ARBA" id="ARBA00023033"/>
    </source>
</evidence>
<keyword evidence="17" id="KW-1185">Reference proteome</keyword>
<keyword evidence="6 14" id="KW-0349">Heme</keyword>
<evidence type="ECO:0000256" key="9">
    <source>
        <dbReference type="ARBA" id="ARBA00022848"/>
    </source>
</evidence>
<dbReference type="InterPro" id="IPR036396">
    <property type="entry name" value="Cyt_P450_sf"/>
</dbReference>
<name>A0A5E4R6N8_9NEOP</name>
<keyword evidence="13" id="KW-0472">Membrane</keyword>
<dbReference type="Pfam" id="PF00067">
    <property type="entry name" value="p450"/>
    <property type="match status" value="1"/>
</dbReference>
<dbReference type="PRINTS" id="PR00385">
    <property type="entry name" value="P450"/>
</dbReference>
<dbReference type="GO" id="GO:0016712">
    <property type="term" value="F:oxidoreductase activity, acting on paired donors, with incorporation or reduction of molecular oxygen, reduced flavin or flavoprotein as one donor, and incorporation of one atom of oxygen"/>
    <property type="evidence" value="ECO:0007669"/>
    <property type="project" value="TreeGrafter"/>
</dbReference>
<evidence type="ECO:0000313" key="17">
    <source>
        <dbReference type="Proteomes" id="UP000324832"/>
    </source>
</evidence>
<evidence type="ECO:0000256" key="5">
    <source>
        <dbReference type="ARBA" id="ARBA00010617"/>
    </source>
</evidence>
<comment type="function">
    <text evidence="2">May be involved in the metabolism of insect hormones and in the breakdown of synthetic insecticides.</text>
</comment>
<dbReference type="SUPFAM" id="SSF48264">
    <property type="entry name" value="Cytochrome P450"/>
    <property type="match status" value="1"/>
</dbReference>
<keyword evidence="7 14" id="KW-0479">Metal-binding</keyword>
<dbReference type="InterPro" id="IPR001128">
    <property type="entry name" value="Cyt_P450"/>
</dbReference>
<evidence type="ECO:0000256" key="11">
    <source>
        <dbReference type="ARBA" id="ARBA00023004"/>
    </source>
</evidence>
<dbReference type="InterPro" id="IPR050182">
    <property type="entry name" value="Cytochrome_P450_fam2"/>
</dbReference>
<evidence type="ECO:0000256" key="3">
    <source>
        <dbReference type="ARBA" id="ARBA00004174"/>
    </source>
</evidence>
<feature type="binding site" description="axial binding residue" evidence="14">
    <location>
        <position position="454"/>
    </location>
    <ligand>
        <name>heme</name>
        <dbReference type="ChEBI" id="CHEBI:30413"/>
    </ligand>
    <ligandPart>
        <name>Fe</name>
        <dbReference type="ChEBI" id="CHEBI:18248"/>
    </ligandPart>
</feature>
<dbReference type="GO" id="GO:0008395">
    <property type="term" value="F:steroid hydroxylase activity"/>
    <property type="evidence" value="ECO:0007669"/>
    <property type="project" value="TreeGrafter"/>
</dbReference>
<dbReference type="EMBL" id="FZQP02006922">
    <property type="protein sequence ID" value="VVD05000.1"/>
    <property type="molecule type" value="Genomic_DNA"/>
</dbReference>
<sequence length="510" mass="58844">MIGLIVFILLFGFIFNYFYKAAYIRPDNFPPGPPRLPVYGGYWILLAKAYNNLGLASTRLAKEYKTKIVGLFLGPYPQIIVNDPIIIKEVLIREEFDGRMDTVVSRLRSFWKKFGIFFTDGYFWHVQRRFTLRYMRDSGFGRRDNVLEDVIAHNTKEVMNIVINGPQTIEEKVIVRGDLIYLPHFFAVPFINGLLHIITGSTFPRNMYPDLWYLAKQTLLFQRSTNDLGGALIITPWLKSMLPEFSGFKGLSNGNQALLDFFEVIIKDAIETYDEKYDRSFLDIYIRAMKEDMKQNKRSTYSVQQLQLICTDYMFPTATAVEMVLTMLVEQMLMHPEVQEKIHEEIDRVVGRDRAPTLDDRNKMPYTEACIREMMRTETPVTLGVAHRAMVDTKLGGYDIPKNTSVSVNYVSLHMSKDIWGDPESFRPERFIVNGKLQVSSDKSLPFGAGRRLCAGETFARQGMFLVLAMFMQQFKLSTADGKPLKQASKRIQGIITTIPEFWARVTPRY</sequence>
<comment type="similarity">
    <text evidence="5 15">Belongs to the cytochrome P450 family.</text>
</comment>
<dbReference type="AlphaFoldDB" id="A0A5E4R6N8"/>
<dbReference type="PROSITE" id="PS00086">
    <property type="entry name" value="CYTOCHROME_P450"/>
    <property type="match status" value="1"/>
</dbReference>
<dbReference type="GO" id="GO:0006082">
    <property type="term" value="P:organic acid metabolic process"/>
    <property type="evidence" value="ECO:0007669"/>
    <property type="project" value="TreeGrafter"/>
</dbReference>
<evidence type="ECO:0000256" key="6">
    <source>
        <dbReference type="ARBA" id="ARBA00022617"/>
    </source>
</evidence>
<evidence type="ECO:0000256" key="14">
    <source>
        <dbReference type="PIRSR" id="PIRSR602401-1"/>
    </source>
</evidence>
<dbReference type="Proteomes" id="UP000324832">
    <property type="component" value="Unassembled WGS sequence"/>
</dbReference>
<dbReference type="PANTHER" id="PTHR24300:SF376">
    <property type="entry name" value="CYTOCHROME P450 15A1"/>
    <property type="match status" value="1"/>
</dbReference>
<evidence type="ECO:0000256" key="10">
    <source>
        <dbReference type="ARBA" id="ARBA00023002"/>
    </source>
</evidence>
<keyword evidence="8" id="KW-0256">Endoplasmic reticulum</keyword>
<protein>
    <recommendedName>
        <fullName evidence="18">Cytochrome P450</fullName>
    </recommendedName>
</protein>